<organism evidence="14 15">
    <name type="scientific">Slackia isoflavoniconvertens</name>
    <dbReference type="NCBI Taxonomy" id="572010"/>
    <lineage>
        <taxon>Bacteria</taxon>
        <taxon>Bacillati</taxon>
        <taxon>Actinomycetota</taxon>
        <taxon>Coriobacteriia</taxon>
        <taxon>Eggerthellales</taxon>
        <taxon>Eggerthellaceae</taxon>
        <taxon>Slackia</taxon>
    </lineage>
</organism>
<feature type="compositionally biased region" description="Low complexity" evidence="12">
    <location>
        <begin position="962"/>
        <end position="972"/>
    </location>
</feature>
<feature type="region of interest" description="Disordered" evidence="12">
    <location>
        <begin position="840"/>
        <end position="972"/>
    </location>
</feature>
<dbReference type="Gene3D" id="1.20.272.10">
    <property type="match status" value="1"/>
</dbReference>
<feature type="compositionally biased region" description="Low complexity" evidence="12">
    <location>
        <begin position="916"/>
        <end position="925"/>
    </location>
</feature>
<dbReference type="InterPro" id="IPR045085">
    <property type="entry name" value="HLD_clamp_pol_III_gamma_tau"/>
</dbReference>
<feature type="region of interest" description="Disordered" evidence="12">
    <location>
        <begin position="763"/>
        <end position="809"/>
    </location>
</feature>
<keyword evidence="10" id="KW-0239">DNA-directed DNA polymerase</keyword>
<feature type="region of interest" description="Disordered" evidence="12">
    <location>
        <begin position="488"/>
        <end position="512"/>
    </location>
</feature>
<dbReference type="Gene3D" id="3.40.50.300">
    <property type="entry name" value="P-loop containing nucleotide triphosphate hydrolases"/>
    <property type="match status" value="1"/>
</dbReference>
<evidence type="ECO:0000256" key="12">
    <source>
        <dbReference type="SAM" id="MobiDB-lite"/>
    </source>
</evidence>
<dbReference type="Proteomes" id="UP000253975">
    <property type="component" value="Unassembled WGS sequence"/>
</dbReference>
<dbReference type="InterPro" id="IPR022754">
    <property type="entry name" value="DNA_pol_III_gamma-3"/>
</dbReference>
<dbReference type="FunFam" id="1.10.8.60:FF:000013">
    <property type="entry name" value="DNA polymerase III subunit gamma/tau"/>
    <property type="match status" value="1"/>
</dbReference>
<keyword evidence="3" id="KW-0808">Transferase</keyword>
<evidence type="ECO:0000259" key="13">
    <source>
        <dbReference type="SMART" id="SM00382"/>
    </source>
</evidence>
<accession>A0A369LM83</accession>
<comment type="similarity">
    <text evidence="1">Belongs to the DnaX/STICHEL family.</text>
</comment>
<dbReference type="AlphaFoldDB" id="A0A369LM83"/>
<dbReference type="Gene3D" id="1.10.8.60">
    <property type="match status" value="1"/>
</dbReference>
<feature type="region of interest" description="Disordered" evidence="12">
    <location>
        <begin position="645"/>
        <end position="697"/>
    </location>
</feature>
<dbReference type="NCBIfam" id="NF004046">
    <property type="entry name" value="PRK05563.1"/>
    <property type="match status" value="1"/>
</dbReference>
<feature type="domain" description="AAA+ ATPase" evidence="13">
    <location>
        <begin position="36"/>
        <end position="188"/>
    </location>
</feature>
<dbReference type="CDD" id="cd18137">
    <property type="entry name" value="HLD_clamp_pol_III_gamma_tau"/>
    <property type="match status" value="1"/>
</dbReference>
<evidence type="ECO:0000256" key="5">
    <source>
        <dbReference type="ARBA" id="ARBA00022705"/>
    </source>
</evidence>
<evidence type="ECO:0000256" key="2">
    <source>
        <dbReference type="ARBA" id="ARBA00012417"/>
    </source>
</evidence>
<dbReference type="GO" id="GO:0006261">
    <property type="term" value="P:DNA-templated DNA replication"/>
    <property type="evidence" value="ECO:0007669"/>
    <property type="project" value="TreeGrafter"/>
</dbReference>
<dbReference type="InterPro" id="IPR008921">
    <property type="entry name" value="DNA_pol3_clamp-load_cplx_C"/>
</dbReference>
<feature type="compositionally biased region" description="Basic and acidic residues" evidence="12">
    <location>
        <begin position="867"/>
        <end position="881"/>
    </location>
</feature>
<evidence type="ECO:0000256" key="10">
    <source>
        <dbReference type="ARBA" id="ARBA00022932"/>
    </source>
</evidence>
<dbReference type="SUPFAM" id="SSF48019">
    <property type="entry name" value="post-AAA+ oligomerization domain-like"/>
    <property type="match status" value="1"/>
</dbReference>
<dbReference type="PANTHER" id="PTHR11669:SF0">
    <property type="entry name" value="PROTEIN STICHEL-LIKE 2"/>
    <property type="match status" value="1"/>
</dbReference>
<evidence type="ECO:0000256" key="3">
    <source>
        <dbReference type="ARBA" id="ARBA00022679"/>
    </source>
</evidence>
<dbReference type="InterPro" id="IPR012763">
    <property type="entry name" value="DNA_pol_III_sug/sutau_N"/>
</dbReference>
<keyword evidence="4" id="KW-0548">Nucleotidyltransferase</keyword>
<dbReference type="Pfam" id="PF22608">
    <property type="entry name" value="DNAX_ATPase_lid"/>
    <property type="match status" value="1"/>
</dbReference>
<keyword evidence="7" id="KW-0547">Nucleotide-binding</keyword>
<feature type="compositionally biased region" description="Pro residues" evidence="12">
    <location>
        <begin position="926"/>
        <end position="939"/>
    </location>
</feature>
<proteinExistence type="inferred from homology"/>
<feature type="region of interest" description="Disordered" evidence="12">
    <location>
        <begin position="431"/>
        <end position="475"/>
    </location>
</feature>
<dbReference type="GO" id="GO:0046872">
    <property type="term" value="F:metal ion binding"/>
    <property type="evidence" value="ECO:0007669"/>
    <property type="project" value="UniProtKB-KW"/>
</dbReference>
<dbReference type="Pfam" id="PF12169">
    <property type="entry name" value="DNA_pol3_gamma3"/>
    <property type="match status" value="1"/>
</dbReference>
<dbReference type="CDD" id="cd00009">
    <property type="entry name" value="AAA"/>
    <property type="match status" value="1"/>
</dbReference>
<gene>
    <name evidence="14" type="ORF">C1881_03740</name>
</gene>
<evidence type="ECO:0000256" key="4">
    <source>
        <dbReference type="ARBA" id="ARBA00022695"/>
    </source>
</evidence>
<evidence type="ECO:0000256" key="9">
    <source>
        <dbReference type="ARBA" id="ARBA00022840"/>
    </source>
</evidence>
<feature type="compositionally biased region" description="Low complexity" evidence="12">
    <location>
        <begin position="648"/>
        <end position="666"/>
    </location>
</feature>
<comment type="caution">
    <text evidence="14">The sequence shown here is derived from an EMBL/GenBank/DDBJ whole genome shotgun (WGS) entry which is preliminary data.</text>
</comment>
<name>A0A369LM83_9ACTN</name>
<dbReference type="RefSeq" id="WP_114615191.1">
    <property type="nucleotide sequence ID" value="NZ_PPTO01000004.1"/>
</dbReference>
<dbReference type="EC" id="2.7.7.7" evidence="2"/>
<dbReference type="SUPFAM" id="SSF52540">
    <property type="entry name" value="P-loop containing nucleoside triphosphate hydrolases"/>
    <property type="match status" value="1"/>
</dbReference>
<keyword evidence="8" id="KW-0862">Zinc</keyword>
<feature type="compositionally biased region" description="Low complexity" evidence="12">
    <location>
        <begin position="431"/>
        <end position="474"/>
    </location>
</feature>
<feature type="compositionally biased region" description="Low complexity" evidence="12">
    <location>
        <begin position="497"/>
        <end position="512"/>
    </location>
</feature>
<dbReference type="InterPro" id="IPR027417">
    <property type="entry name" value="P-loop_NTPase"/>
</dbReference>
<keyword evidence="5" id="KW-0235">DNA replication</keyword>
<comment type="catalytic activity">
    <reaction evidence="11">
        <text>DNA(n) + a 2'-deoxyribonucleoside 5'-triphosphate = DNA(n+1) + diphosphate</text>
        <dbReference type="Rhea" id="RHEA:22508"/>
        <dbReference type="Rhea" id="RHEA-COMP:17339"/>
        <dbReference type="Rhea" id="RHEA-COMP:17340"/>
        <dbReference type="ChEBI" id="CHEBI:33019"/>
        <dbReference type="ChEBI" id="CHEBI:61560"/>
        <dbReference type="ChEBI" id="CHEBI:173112"/>
        <dbReference type="EC" id="2.7.7.7"/>
    </reaction>
</comment>
<dbReference type="NCBIfam" id="TIGR02397">
    <property type="entry name" value="dnaX_nterm"/>
    <property type="match status" value="1"/>
</dbReference>
<evidence type="ECO:0000313" key="14">
    <source>
        <dbReference type="EMBL" id="RDB59799.1"/>
    </source>
</evidence>
<evidence type="ECO:0000256" key="6">
    <source>
        <dbReference type="ARBA" id="ARBA00022723"/>
    </source>
</evidence>
<evidence type="ECO:0000256" key="11">
    <source>
        <dbReference type="ARBA" id="ARBA00049244"/>
    </source>
</evidence>
<evidence type="ECO:0000256" key="8">
    <source>
        <dbReference type="ARBA" id="ARBA00022833"/>
    </source>
</evidence>
<dbReference type="GO" id="GO:0003887">
    <property type="term" value="F:DNA-directed DNA polymerase activity"/>
    <property type="evidence" value="ECO:0007669"/>
    <property type="project" value="UniProtKB-KW"/>
</dbReference>
<feature type="region of interest" description="Disordered" evidence="12">
    <location>
        <begin position="713"/>
        <end position="749"/>
    </location>
</feature>
<dbReference type="GO" id="GO:0009360">
    <property type="term" value="C:DNA polymerase III complex"/>
    <property type="evidence" value="ECO:0007669"/>
    <property type="project" value="InterPro"/>
</dbReference>
<dbReference type="FunFam" id="3.40.50.300:FF:000014">
    <property type="entry name" value="DNA polymerase III subunit gamma/tau"/>
    <property type="match status" value="1"/>
</dbReference>
<keyword evidence="6" id="KW-0479">Metal-binding</keyword>
<protein>
    <recommendedName>
        <fullName evidence="2">DNA-directed DNA polymerase</fullName>
        <ecNumber evidence="2">2.7.7.7</ecNumber>
    </recommendedName>
</protein>
<dbReference type="InterPro" id="IPR050238">
    <property type="entry name" value="DNA_Rep/Repair_Clamp_Loader"/>
</dbReference>
<dbReference type="SMART" id="SM00382">
    <property type="entry name" value="AAA"/>
    <property type="match status" value="1"/>
</dbReference>
<evidence type="ECO:0000313" key="15">
    <source>
        <dbReference type="Proteomes" id="UP000253975"/>
    </source>
</evidence>
<evidence type="ECO:0000256" key="7">
    <source>
        <dbReference type="ARBA" id="ARBA00022741"/>
    </source>
</evidence>
<evidence type="ECO:0000256" key="1">
    <source>
        <dbReference type="ARBA" id="ARBA00006360"/>
    </source>
</evidence>
<dbReference type="GO" id="GO:0003677">
    <property type="term" value="F:DNA binding"/>
    <property type="evidence" value="ECO:0007669"/>
    <property type="project" value="InterPro"/>
</dbReference>
<reference evidence="14 15" key="1">
    <citation type="journal article" date="2018" name="Elife">
        <title>Discovery and characterization of a prevalent human gut bacterial enzyme sufficient for the inactivation of a family of plant toxins.</title>
        <authorList>
            <person name="Koppel N."/>
            <person name="Bisanz J.E."/>
            <person name="Pandelia M.E."/>
            <person name="Turnbaugh P.J."/>
            <person name="Balskus E.P."/>
        </authorList>
    </citation>
    <scope>NUCLEOTIDE SEQUENCE [LARGE SCALE GENOMIC DNA]</scope>
    <source>
        <strain evidence="14 15">OB21 GAM31</strain>
    </source>
</reference>
<sequence length="994" mass="103468">MSEALYRKYRPQTFEDVVGQTHIERTLKNAIEQDKVGHAYMFCGPRGTGKTTTARLLAKALLCEKGPTPAPDGTCEQCLAIAEGNHPDVYELDAASRTGVDNVREEIIGRVQYAPTRGRYKVYIIDEVHMLSIAAFNALLKTLEEPPSHVVFIMCTTDPQKVPETIQSRCQRFDFHRLSNEEIIARLGAVCTAEDVQFEGDALDLVAHRAQGGMRDALTMLEQLIAFGDGNVTMEVANDVLGSLDVDDMSGIVRSIATRDAAACFTWVSEYVETGADLARFVRDLAAYVRDLYVLSLTDGAVAVNAPQSSLPRMSGEAQMFGIDRLAYILRVLGDLNTELRTSTNPRLSFEIGLTRMVRPQSDLTLESLAARVEVLERALAQGAAAAPAAAQPAAMAQQPASVPPAANAGYRRPTAAPAVAAQPAVVPSPAQVQPTAAQPAAPASPAQASQFQRSMPRPAQTQPTAQPASQGAAMVNKAAEFRAQLERRRAQRTAVPQAQPQSQGFAPQAQAAAPARAAAPAAAPVAAASATAAPAAPAAVSAAPAVASSDVKAKLSNPAALQRGWQTALADLKRQRAAYGALLLSARIVAEPDASGIAIEFSPENSFAFSAAQKPDITAAIESALSASFGGPVPFRVTQGSAAGNVASAPSAPAPAPAASAAPAAVHRAQQSVRAQAPSAGPSRQAPQAVAAPPWEDDVVPYTDADIAAYMPEGEQPPFTEPDASLTVGAPSHREAASQPSEPAVFAKPAKDNPFAGRKMPEGIGRGVPAQPEATARATEPTVSSSAGQAPKTAPESAPAKKRKTAADKLAEAVAEFGDAMLVVGPDPVDPFPVALELGFDSVPDPKKKAKGMVKPKGWPMPQDAKLLEGRDLDALREGCDGGQEGEGESSSDSLSSGQSVQPAPVAAAKAESQLAPVAELEFPAEPPAPIPAPPSRPNPFANRAMPQGIGGGQGSREPAEYAGASAGASGEMSVEEIFASFGVNMNKVTEER</sequence>
<dbReference type="PANTHER" id="PTHR11669">
    <property type="entry name" value="REPLICATION FACTOR C / DNA POLYMERASE III GAMMA-TAU SUBUNIT"/>
    <property type="match status" value="1"/>
</dbReference>
<dbReference type="EMBL" id="PPTO01000004">
    <property type="protein sequence ID" value="RDB59799.1"/>
    <property type="molecule type" value="Genomic_DNA"/>
</dbReference>
<feature type="compositionally biased region" description="Low complexity" evidence="12">
    <location>
        <begin position="892"/>
        <end position="901"/>
    </location>
</feature>
<dbReference type="Pfam" id="PF13177">
    <property type="entry name" value="DNA_pol3_delta2"/>
    <property type="match status" value="1"/>
</dbReference>
<dbReference type="InterPro" id="IPR003593">
    <property type="entry name" value="AAA+_ATPase"/>
</dbReference>
<keyword evidence="9" id="KW-0067">ATP-binding</keyword>
<dbReference type="GO" id="GO:0005524">
    <property type="term" value="F:ATP binding"/>
    <property type="evidence" value="ECO:0007669"/>
    <property type="project" value="UniProtKB-KW"/>
</dbReference>